<accession>A0A7J7RV90</accession>
<keyword evidence="3" id="KW-1185">Reference proteome</keyword>
<dbReference type="AlphaFoldDB" id="A0A7J7RV90"/>
<dbReference type="Proteomes" id="UP000527355">
    <property type="component" value="Unassembled WGS sequence"/>
</dbReference>
<dbReference type="EMBL" id="JABWUV010000021">
    <property type="protein sequence ID" value="KAF6279865.1"/>
    <property type="molecule type" value="Genomic_DNA"/>
</dbReference>
<evidence type="ECO:0000313" key="3">
    <source>
        <dbReference type="Proteomes" id="UP000527355"/>
    </source>
</evidence>
<reference evidence="2 3" key="1">
    <citation type="journal article" date="2020" name="Nature">
        <title>Six reference-quality genomes reveal evolution of bat adaptations.</title>
        <authorList>
            <person name="Jebb D."/>
            <person name="Huang Z."/>
            <person name="Pippel M."/>
            <person name="Hughes G.M."/>
            <person name="Lavrichenko K."/>
            <person name="Devanna P."/>
            <person name="Winkler S."/>
            <person name="Jermiin L.S."/>
            <person name="Skirmuntt E.C."/>
            <person name="Katzourakis A."/>
            <person name="Burkitt-Gray L."/>
            <person name="Ray D.A."/>
            <person name="Sullivan K.A.M."/>
            <person name="Roscito J.G."/>
            <person name="Kirilenko B.M."/>
            <person name="Davalos L.M."/>
            <person name="Corthals A.P."/>
            <person name="Power M.L."/>
            <person name="Jones G."/>
            <person name="Ransome R.D."/>
            <person name="Dechmann D.K.N."/>
            <person name="Locatelli A.G."/>
            <person name="Puechmaille S.J."/>
            <person name="Fedrigo O."/>
            <person name="Jarvis E.D."/>
            <person name="Hiller M."/>
            <person name="Vernes S.C."/>
            <person name="Myers E.W."/>
            <person name="Teeling E.C."/>
        </authorList>
    </citation>
    <scope>NUCLEOTIDE SEQUENCE [LARGE SCALE GENOMIC DNA]</scope>
    <source>
        <strain evidence="2">MMyoMyo1</strain>
        <tissue evidence="2">Flight muscle</tissue>
    </source>
</reference>
<feature type="region of interest" description="Disordered" evidence="1">
    <location>
        <begin position="25"/>
        <end position="70"/>
    </location>
</feature>
<protein>
    <submittedName>
        <fullName evidence="2">Uncharacterized protein</fullName>
    </submittedName>
</protein>
<evidence type="ECO:0000256" key="1">
    <source>
        <dbReference type="SAM" id="MobiDB-lite"/>
    </source>
</evidence>
<comment type="caution">
    <text evidence="2">The sequence shown here is derived from an EMBL/GenBank/DDBJ whole genome shotgun (WGS) entry which is preliminary data.</text>
</comment>
<name>A0A7J7RV90_MYOMY</name>
<sequence length="133" mass="14620">MHLAATASLWPRSRGVCFRNGARRGGGVKCPHKGQLSLAGRPRNLGSPQEALINRETPRGQRGIHFQGDRRSKRVFFVAPSEWSLFKHWASPQNASQKDMPSPASLRSLASWKTNPTPRGASGRPSDRTALPL</sequence>
<proteinExistence type="predicted"/>
<gene>
    <name evidence="2" type="ORF">mMyoMyo1_010124</name>
</gene>
<evidence type="ECO:0000313" key="2">
    <source>
        <dbReference type="EMBL" id="KAF6279865.1"/>
    </source>
</evidence>
<organism evidence="2 3">
    <name type="scientific">Myotis myotis</name>
    <name type="common">Greater mouse-eared bat</name>
    <name type="synonym">Vespertilio myotis</name>
    <dbReference type="NCBI Taxonomy" id="51298"/>
    <lineage>
        <taxon>Eukaryota</taxon>
        <taxon>Metazoa</taxon>
        <taxon>Chordata</taxon>
        <taxon>Craniata</taxon>
        <taxon>Vertebrata</taxon>
        <taxon>Euteleostomi</taxon>
        <taxon>Mammalia</taxon>
        <taxon>Eutheria</taxon>
        <taxon>Laurasiatheria</taxon>
        <taxon>Chiroptera</taxon>
        <taxon>Yangochiroptera</taxon>
        <taxon>Vespertilionidae</taxon>
        <taxon>Myotis</taxon>
    </lineage>
</organism>
<feature type="region of interest" description="Disordered" evidence="1">
    <location>
        <begin position="91"/>
        <end position="133"/>
    </location>
</feature>